<evidence type="ECO:0008006" key="7">
    <source>
        <dbReference type="Google" id="ProtNLM"/>
    </source>
</evidence>
<keyword evidence="2 3" id="KW-0545">Nucleotide biosynthesis</keyword>
<name>A0A7S0U286_HEMAN</name>
<dbReference type="SMART" id="SM01400">
    <property type="entry name" value="Pribosyltran_N"/>
    <property type="match status" value="1"/>
</dbReference>
<comment type="similarity">
    <text evidence="1 3">Belongs to the ribose-phosphate pyrophosphokinase family.</text>
</comment>
<accession>A0A7S0U286</accession>
<dbReference type="GO" id="GO:0006164">
    <property type="term" value="P:purine nucleotide biosynthetic process"/>
    <property type="evidence" value="ECO:0007669"/>
    <property type="project" value="TreeGrafter"/>
</dbReference>
<proteinExistence type="inferred from homology"/>
<dbReference type="GO" id="GO:0002189">
    <property type="term" value="C:ribose phosphate diphosphokinase complex"/>
    <property type="evidence" value="ECO:0007669"/>
    <property type="project" value="TreeGrafter"/>
</dbReference>
<dbReference type="InterPro" id="IPR029057">
    <property type="entry name" value="PRTase-like"/>
</dbReference>
<organism evidence="6">
    <name type="scientific">Hemiselmis andersenii</name>
    <name type="common">Cryptophyte alga</name>
    <dbReference type="NCBI Taxonomy" id="464988"/>
    <lineage>
        <taxon>Eukaryota</taxon>
        <taxon>Cryptophyceae</taxon>
        <taxon>Cryptomonadales</taxon>
        <taxon>Hemiselmidaceae</taxon>
        <taxon>Hemiselmis</taxon>
    </lineage>
</organism>
<dbReference type="EMBL" id="HBFK01028072">
    <property type="protein sequence ID" value="CAD8750577.1"/>
    <property type="molecule type" value="Transcribed_RNA"/>
</dbReference>
<evidence type="ECO:0000256" key="1">
    <source>
        <dbReference type="ARBA" id="ARBA00006478"/>
    </source>
</evidence>
<dbReference type="InterPro" id="IPR005946">
    <property type="entry name" value="Rib-P_diPkinase"/>
</dbReference>
<dbReference type="InterPro" id="IPR000836">
    <property type="entry name" value="PRTase_dom"/>
</dbReference>
<dbReference type="InterPro" id="IPR029099">
    <property type="entry name" value="Pribosyltran_N"/>
</dbReference>
<gene>
    <name evidence="6" type="ORF">HAND1043_LOCUS17081</name>
</gene>
<evidence type="ECO:0000259" key="4">
    <source>
        <dbReference type="Pfam" id="PF00156"/>
    </source>
</evidence>
<dbReference type="Pfam" id="PF00156">
    <property type="entry name" value="Pribosyltran"/>
    <property type="match status" value="1"/>
</dbReference>
<dbReference type="SUPFAM" id="SSF53271">
    <property type="entry name" value="PRTase-like"/>
    <property type="match status" value="2"/>
</dbReference>
<dbReference type="AlphaFoldDB" id="A0A7S0U286"/>
<dbReference type="Pfam" id="PF13793">
    <property type="entry name" value="Pribosyltran_N"/>
    <property type="match status" value="1"/>
</dbReference>
<dbReference type="GO" id="GO:0000287">
    <property type="term" value="F:magnesium ion binding"/>
    <property type="evidence" value="ECO:0007669"/>
    <property type="project" value="InterPro"/>
</dbReference>
<evidence type="ECO:0000256" key="3">
    <source>
        <dbReference type="RuleBase" id="RU004324"/>
    </source>
</evidence>
<dbReference type="NCBIfam" id="TIGR01251">
    <property type="entry name" value="ribP_PPkin"/>
    <property type="match status" value="1"/>
</dbReference>
<evidence type="ECO:0000313" key="6">
    <source>
        <dbReference type="EMBL" id="CAD8750577.1"/>
    </source>
</evidence>
<dbReference type="PANTHER" id="PTHR10210">
    <property type="entry name" value="RIBOSE-PHOSPHATE DIPHOSPHOKINASE FAMILY MEMBER"/>
    <property type="match status" value="1"/>
</dbReference>
<feature type="domain" description="Phosphoribosyltransferase" evidence="4">
    <location>
        <begin position="243"/>
        <end position="285"/>
    </location>
</feature>
<dbReference type="CDD" id="cd06223">
    <property type="entry name" value="PRTases_typeI"/>
    <property type="match status" value="1"/>
</dbReference>
<dbReference type="GO" id="GO:0006015">
    <property type="term" value="P:5-phosphoribose 1-diphosphate biosynthetic process"/>
    <property type="evidence" value="ECO:0007669"/>
    <property type="project" value="TreeGrafter"/>
</dbReference>
<protein>
    <recommendedName>
        <fullName evidence="7">Phosphoribosyltransferase domain-containing protein</fullName>
    </recommendedName>
</protein>
<sequence length="341" mass="37745">MQKFQPNVLNTVGGNRTLSQHYLGGEKGFQIISCEAQEGLAKRLVTYNPQRFQYHPTKWGKFADGTDEIEIGGFTPENKIRGEHVLFLASFHNNDVTLSQFHVIQTLCESFVETLTVVLPYYPTGTMERVTKEGQVATASTLARLFSNLPRIGKPIRVAVYDLHTLQNRFYLSGNALASLHSGIPLLLKELGQATSKINCVAFPDEGACKRFSYIFTEAFPDWPIVICGKVRDGEKRIVTIQDGNPDGKHCIIVDDLVQTGGTLVECAGALRRAGAGSVSAFVTHAVFPKGWKKFSKVENESSPFETFFVTNSNPTVTDKLPQEGDVFKVLDIMPQLVKDL</sequence>
<dbReference type="Gene3D" id="3.40.50.2020">
    <property type="match status" value="2"/>
</dbReference>
<dbReference type="PANTHER" id="PTHR10210:SF45">
    <property type="entry name" value="RIBOSE-PHOSPHATE PYROPHOSPHOKINASE 3, CHLOROPLASTIC"/>
    <property type="match status" value="1"/>
</dbReference>
<dbReference type="GO" id="GO:0005737">
    <property type="term" value="C:cytoplasm"/>
    <property type="evidence" value="ECO:0007669"/>
    <property type="project" value="TreeGrafter"/>
</dbReference>
<reference evidence="6" key="1">
    <citation type="submission" date="2021-01" db="EMBL/GenBank/DDBJ databases">
        <authorList>
            <person name="Corre E."/>
            <person name="Pelletier E."/>
            <person name="Niang G."/>
            <person name="Scheremetjew M."/>
            <person name="Finn R."/>
            <person name="Kale V."/>
            <person name="Holt S."/>
            <person name="Cochrane G."/>
            <person name="Meng A."/>
            <person name="Brown T."/>
            <person name="Cohen L."/>
        </authorList>
    </citation>
    <scope>NUCLEOTIDE SEQUENCE</scope>
    <source>
        <strain evidence="6">CCMP441</strain>
    </source>
</reference>
<evidence type="ECO:0000259" key="5">
    <source>
        <dbReference type="Pfam" id="PF13793"/>
    </source>
</evidence>
<feature type="domain" description="Ribose-phosphate pyrophosphokinase N-terminal" evidence="5">
    <location>
        <begin position="30"/>
        <end position="147"/>
    </location>
</feature>
<evidence type="ECO:0000256" key="2">
    <source>
        <dbReference type="ARBA" id="ARBA00022727"/>
    </source>
</evidence>